<gene>
    <name evidence="7" type="ORF">bsdE14_30080</name>
</gene>
<comment type="subcellular location">
    <subcellularLocation>
        <location evidence="1">Cell membrane</location>
        <topology evidence="1">Multi-pass membrane protein</topology>
    </subcellularLocation>
</comment>
<evidence type="ECO:0000256" key="6">
    <source>
        <dbReference type="SAM" id="Phobius"/>
    </source>
</evidence>
<keyword evidence="5 6" id="KW-0472">Membrane</keyword>
<evidence type="ECO:0000256" key="5">
    <source>
        <dbReference type="ARBA" id="ARBA00023136"/>
    </source>
</evidence>
<dbReference type="PANTHER" id="PTHR30482:SF10">
    <property type="entry name" value="HIGH-AFFINITY BRANCHED-CHAIN AMINO ACID TRANSPORT PROTEIN BRAE"/>
    <property type="match status" value="1"/>
</dbReference>
<dbReference type="InterPro" id="IPR043428">
    <property type="entry name" value="LivM-like"/>
</dbReference>
<keyword evidence="3 6" id="KW-0812">Transmembrane</keyword>
<dbReference type="Pfam" id="PF02653">
    <property type="entry name" value="BPD_transp_2"/>
    <property type="match status" value="1"/>
</dbReference>
<dbReference type="PANTHER" id="PTHR30482">
    <property type="entry name" value="HIGH-AFFINITY BRANCHED-CHAIN AMINO ACID TRANSPORT SYSTEM PERMEASE"/>
    <property type="match status" value="1"/>
</dbReference>
<organism evidence="7 8">
    <name type="scientific">Clostridium omnivorum</name>
    <dbReference type="NCBI Taxonomy" id="1604902"/>
    <lineage>
        <taxon>Bacteria</taxon>
        <taxon>Bacillati</taxon>
        <taxon>Bacillota</taxon>
        <taxon>Clostridia</taxon>
        <taxon>Eubacteriales</taxon>
        <taxon>Clostridiaceae</taxon>
        <taxon>Clostridium</taxon>
    </lineage>
</organism>
<dbReference type="InterPro" id="IPR001851">
    <property type="entry name" value="ABC_transp_permease"/>
</dbReference>
<feature type="transmembrane region" description="Helical" evidence="6">
    <location>
        <begin position="86"/>
        <end position="108"/>
    </location>
</feature>
<evidence type="ECO:0000256" key="3">
    <source>
        <dbReference type="ARBA" id="ARBA00022692"/>
    </source>
</evidence>
<feature type="transmembrane region" description="Helical" evidence="6">
    <location>
        <begin position="9"/>
        <end position="26"/>
    </location>
</feature>
<feature type="transmembrane region" description="Helical" evidence="6">
    <location>
        <begin position="153"/>
        <end position="172"/>
    </location>
</feature>
<dbReference type="Proteomes" id="UP001208567">
    <property type="component" value="Unassembled WGS sequence"/>
</dbReference>
<keyword evidence="8" id="KW-1185">Reference proteome</keyword>
<evidence type="ECO:0000313" key="8">
    <source>
        <dbReference type="Proteomes" id="UP001208567"/>
    </source>
</evidence>
<evidence type="ECO:0000256" key="1">
    <source>
        <dbReference type="ARBA" id="ARBA00004651"/>
    </source>
</evidence>
<feature type="transmembrane region" description="Helical" evidence="6">
    <location>
        <begin position="63"/>
        <end position="80"/>
    </location>
</feature>
<dbReference type="EMBL" id="BRXR01000001">
    <property type="protein sequence ID" value="GLC31598.1"/>
    <property type="molecule type" value="Genomic_DNA"/>
</dbReference>
<proteinExistence type="predicted"/>
<protein>
    <submittedName>
        <fullName evidence="7">ABC transporter</fullName>
    </submittedName>
</protein>
<evidence type="ECO:0000313" key="7">
    <source>
        <dbReference type="EMBL" id="GLC31598.1"/>
    </source>
</evidence>
<sequence>MLKINKKTIINIIFALLVYFVLFGLIKGGFLNRYYEQILILIGINMILALSLNLVIGFTGQLTLGHAGFMSVGAYAAAMLTLKLHLPFLLCVVGGGAAAGIIGFLIGLPILRLKGDYLAITTLGFGEMIRVAITNIEPVGGARGLAGIPPKTTFTWVFLGVIITFVVLKNIINSTQGRAMIAVRENEIAAEAMGINTTQYKLIAFIISSFFAGVAGALYAHYFMFLEPNSFNFMKSIEIVTYVVLGGMGSLTGSMLSAGILTLLPEALREFANYRMIVYSLLLILIMIFRPQGLMGNKELSFKIFKDIGKKGGNANASSSR</sequence>
<dbReference type="CDD" id="cd06581">
    <property type="entry name" value="TM_PBP1_LivM_like"/>
    <property type="match status" value="1"/>
</dbReference>
<evidence type="ECO:0000256" key="4">
    <source>
        <dbReference type="ARBA" id="ARBA00022989"/>
    </source>
</evidence>
<keyword evidence="2" id="KW-1003">Cell membrane</keyword>
<name>A0ABQ5N8P3_9CLOT</name>
<dbReference type="RefSeq" id="WP_264850931.1">
    <property type="nucleotide sequence ID" value="NZ_BRXR01000001.1"/>
</dbReference>
<comment type="caution">
    <text evidence="7">The sequence shown here is derived from an EMBL/GenBank/DDBJ whole genome shotgun (WGS) entry which is preliminary data.</text>
</comment>
<keyword evidence="4 6" id="KW-1133">Transmembrane helix</keyword>
<feature type="transmembrane region" description="Helical" evidence="6">
    <location>
        <begin position="202"/>
        <end position="222"/>
    </location>
</feature>
<feature type="transmembrane region" description="Helical" evidence="6">
    <location>
        <begin position="242"/>
        <end position="264"/>
    </location>
</feature>
<reference evidence="7 8" key="1">
    <citation type="journal article" date="2024" name="Int. J. Syst. Evol. Microbiol.">
        <title>Clostridium omnivorum sp. nov., isolated from anoxic soil under the treatment of reductive soil disinfestation.</title>
        <authorList>
            <person name="Ueki A."/>
            <person name="Tonouchi A."/>
            <person name="Kaku N."/>
            <person name="Honma S."/>
            <person name="Ueki K."/>
        </authorList>
    </citation>
    <scope>NUCLEOTIDE SEQUENCE [LARGE SCALE GENOMIC DNA]</scope>
    <source>
        <strain evidence="7 8">E14</strain>
    </source>
</reference>
<evidence type="ECO:0000256" key="2">
    <source>
        <dbReference type="ARBA" id="ARBA00022475"/>
    </source>
</evidence>
<feature type="transmembrane region" description="Helical" evidence="6">
    <location>
        <begin position="276"/>
        <end position="293"/>
    </location>
</feature>
<feature type="transmembrane region" description="Helical" evidence="6">
    <location>
        <begin position="38"/>
        <end position="56"/>
    </location>
</feature>
<accession>A0ABQ5N8P3</accession>